<evidence type="ECO:0000256" key="1">
    <source>
        <dbReference type="SAM" id="MobiDB-lite"/>
    </source>
</evidence>
<reference evidence="3 4" key="1">
    <citation type="submission" date="2015-05" db="EMBL/GenBank/DDBJ databases">
        <title>Genome sequencing and analysis of members of genus Stenotrophomonas.</title>
        <authorList>
            <person name="Patil P.P."/>
            <person name="Midha S."/>
            <person name="Patil P.B."/>
        </authorList>
    </citation>
    <scope>NUCLEOTIDE SEQUENCE [LARGE SCALE GENOMIC DNA]</scope>
    <source>
        <strain evidence="3 4">DSM 18929</strain>
    </source>
</reference>
<accession>A0A0R0C601</accession>
<feature type="compositionally biased region" description="Low complexity" evidence="1">
    <location>
        <begin position="34"/>
        <end position="51"/>
    </location>
</feature>
<dbReference type="RefSeq" id="WP_057632510.1">
    <property type="nucleotide sequence ID" value="NZ_LDJI01000009.1"/>
</dbReference>
<feature type="region of interest" description="Disordered" evidence="1">
    <location>
        <begin position="1"/>
        <end position="58"/>
    </location>
</feature>
<organism evidence="3 4">
    <name type="scientific">Stenotrophomonas humi</name>
    <dbReference type="NCBI Taxonomy" id="405444"/>
    <lineage>
        <taxon>Bacteria</taxon>
        <taxon>Pseudomonadati</taxon>
        <taxon>Pseudomonadota</taxon>
        <taxon>Gammaproteobacteria</taxon>
        <taxon>Lysobacterales</taxon>
        <taxon>Lysobacteraceae</taxon>
        <taxon>Stenotrophomonas</taxon>
    </lineage>
</organism>
<dbReference type="AlphaFoldDB" id="A0A0R0C601"/>
<gene>
    <name evidence="3" type="ORF">ABB26_04920</name>
</gene>
<dbReference type="EMBL" id="LDJI01000009">
    <property type="protein sequence ID" value="KRG65161.1"/>
    <property type="molecule type" value="Genomic_DNA"/>
</dbReference>
<keyword evidence="2" id="KW-0472">Membrane</keyword>
<proteinExistence type="predicted"/>
<sequence>MSGEMKGAKKPTAASSKGSPFAFFKGTQPETTGDPKAGAEAAAKVADAVKGTSEAEERTDRAWGKDDYAFFSEWLKAAVDPEERLTVGRMYSDMRDNARARQGQDRDGRSRLFKAALAVTAIAVVGTGYLGVQYMKSRIER</sequence>
<name>A0A0R0C601_9GAMM</name>
<dbReference type="Proteomes" id="UP000050864">
    <property type="component" value="Unassembled WGS sequence"/>
</dbReference>
<comment type="caution">
    <text evidence="3">The sequence shown here is derived from an EMBL/GenBank/DDBJ whole genome shotgun (WGS) entry which is preliminary data.</text>
</comment>
<protein>
    <recommendedName>
        <fullName evidence="5">Transmembrane protein</fullName>
    </recommendedName>
</protein>
<keyword evidence="2" id="KW-1133">Transmembrane helix</keyword>
<keyword evidence="4" id="KW-1185">Reference proteome</keyword>
<keyword evidence="2" id="KW-0812">Transmembrane</keyword>
<evidence type="ECO:0000313" key="4">
    <source>
        <dbReference type="Proteomes" id="UP000050864"/>
    </source>
</evidence>
<evidence type="ECO:0008006" key="5">
    <source>
        <dbReference type="Google" id="ProtNLM"/>
    </source>
</evidence>
<feature type="transmembrane region" description="Helical" evidence="2">
    <location>
        <begin position="112"/>
        <end position="132"/>
    </location>
</feature>
<dbReference type="PATRIC" id="fig|405444.3.peg.3694"/>
<evidence type="ECO:0000256" key="2">
    <source>
        <dbReference type="SAM" id="Phobius"/>
    </source>
</evidence>
<evidence type="ECO:0000313" key="3">
    <source>
        <dbReference type="EMBL" id="KRG65161.1"/>
    </source>
</evidence>